<comment type="catalytic activity">
    <reaction evidence="4">
        <text>D-xylulose + ATP = D-xylulose 5-phosphate + ADP + H(+)</text>
        <dbReference type="Rhea" id="RHEA:10964"/>
        <dbReference type="ChEBI" id="CHEBI:15378"/>
        <dbReference type="ChEBI" id="CHEBI:17140"/>
        <dbReference type="ChEBI" id="CHEBI:30616"/>
        <dbReference type="ChEBI" id="CHEBI:57737"/>
        <dbReference type="ChEBI" id="CHEBI:456216"/>
        <dbReference type="EC" id="2.7.1.17"/>
    </reaction>
</comment>
<organism evidence="7 8">
    <name type="scientific">Ranatra chinensis</name>
    <dbReference type="NCBI Taxonomy" id="642074"/>
    <lineage>
        <taxon>Eukaryota</taxon>
        <taxon>Metazoa</taxon>
        <taxon>Ecdysozoa</taxon>
        <taxon>Arthropoda</taxon>
        <taxon>Hexapoda</taxon>
        <taxon>Insecta</taxon>
        <taxon>Pterygota</taxon>
        <taxon>Neoptera</taxon>
        <taxon>Paraneoptera</taxon>
        <taxon>Hemiptera</taxon>
        <taxon>Heteroptera</taxon>
        <taxon>Panheteroptera</taxon>
        <taxon>Nepomorpha</taxon>
        <taxon>Nepidae</taxon>
        <taxon>Ranatrinae</taxon>
        <taxon>Ranatra</taxon>
    </lineage>
</organism>
<sequence length="404" mass="44848">MWVKALDMLLDRLRICGADFSKVAALSGSAQQHGTVYWSVGAEEVLKKLDNSHFLHTQLASCFSVTNSPIWMDSSTTKECESLEKSLGGAEALAKITGSKAYERYSAAQIAKIYSSKPVAYKNTERISLVSSFACSLFLGKYAPIDWSDGSGMNLFDIEKKTWSEQCLNACAMGLDQKLGMPVPSQTVLGKISDYYVERFGFNEDCNVVAFTGDNPSSLAGICLKEQDIAVSLGTSDTVFLWLSEPKTLPEGHILINPVDQERYMVLLCFKNGSLTRERIRNLYSDRSWDQFNKLLESTPKGNYGYLGLYYDSQEIIPSICGDFRFDKDGKLVNKFPSPEIEVRALIEGQFLAKKAHLLNLGINIGPESRMLATGGGSKNHHILQVLADVFMTPVYTFVSLIFF</sequence>
<dbReference type="AlphaFoldDB" id="A0ABD0YMF9"/>
<evidence type="ECO:0000256" key="1">
    <source>
        <dbReference type="ARBA" id="ARBA00009156"/>
    </source>
</evidence>
<evidence type="ECO:0000256" key="2">
    <source>
        <dbReference type="ARBA" id="ARBA00022679"/>
    </source>
</evidence>
<dbReference type="SUPFAM" id="SSF53067">
    <property type="entry name" value="Actin-like ATPase domain"/>
    <property type="match status" value="2"/>
</dbReference>
<keyword evidence="4" id="KW-0067">ATP-binding</keyword>
<reference evidence="7 8" key="1">
    <citation type="submission" date="2024-07" db="EMBL/GenBank/DDBJ databases">
        <title>Chromosome-level genome assembly of the water stick insect Ranatra chinensis (Heteroptera: Nepidae).</title>
        <authorList>
            <person name="Liu X."/>
        </authorList>
    </citation>
    <scope>NUCLEOTIDE SEQUENCE [LARGE SCALE GENOMIC DNA]</scope>
    <source>
        <strain evidence="7">Cailab_2021Rc</strain>
        <tissue evidence="7">Muscle</tissue>
    </source>
</reference>
<protein>
    <recommendedName>
        <fullName evidence="4">Xylulose kinase</fullName>
        <ecNumber evidence="4">2.7.1.17</ecNumber>
    </recommendedName>
</protein>
<feature type="domain" description="Carbohydrate kinase FGGY C-terminal" evidence="6">
    <location>
        <begin position="230"/>
        <end position="397"/>
    </location>
</feature>
<evidence type="ECO:0000256" key="4">
    <source>
        <dbReference type="RuleBase" id="RU367058"/>
    </source>
</evidence>
<proteinExistence type="inferred from homology"/>
<evidence type="ECO:0000313" key="7">
    <source>
        <dbReference type="EMBL" id="KAL1132446.1"/>
    </source>
</evidence>
<comment type="function">
    <text evidence="4">Phosphorylates D-xylulose to produce D-xylulose 5-phosphate, a molecule that may play an important role in the regulation of glucose metabolism and lipogenesis.</text>
</comment>
<keyword evidence="4" id="KW-0547">Nucleotide-binding</keyword>
<keyword evidence="8" id="KW-1185">Reference proteome</keyword>
<gene>
    <name evidence="7" type="ORF">AAG570_010401</name>
</gene>
<dbReference type="GO" id="GO:0005997">
    <property type="term" value="P:xylulose metabolic process"/>
    <property type="evidence" value="ECO:0007669"/>
    <property type="project" value="UniProtKB-UniRule"/>
</dbReference>
<name>A0ABD0YMF9_9HEMI</name>
<accession>A0ABD0YMF9</accession>
<evidence type="ECO:0000259" key="6">
    <source>
        <dbReference type="Pfam" id="PF02782"/>
    </source>
</evidence>
<dbReference type="InterPro" id="IPR018485">
    <property type="entry name" value="FGGY_C"/>
</dbReference>
<dbReference type="PANTHER" id="PTHR10196">
    <property type="entry name" value="SUGAR KINASE"/>
    <property type="match status" value="1"/>
</dbReference>
<dbReference type="InterPro" id="IPR018484">
    <property type="entry name" value="FGGY_N"/>
</dbReference>
<dbReference type="InterPro" id="IPR042024">
    <property type="entry name" value="D-XK_euk"/>
</dbReference>
<dbReference type="Pfam" id="PF02782">
    <property type="entry name" value="FGGY_C"/>
    <property type="match status" value="1"/>
</dbReference>
<keyword evidence="3 4" id="KW-0418">Kinase</keyword>
<keyword evidence="4" id="KW-0119">Carbohydrate metabolism</keyword>
<dbReference type="Proteomes" id="UP001558652">
    <property type="component" value="Unassembled WGS sequence"/>
</dbReference>
<dbReference type="GO" id="GO:0005524">
    <property type="term" value="F:ATP binding"/>
    <property type="evidence" value="ECO:0007669"/>
    <property type="project" value="UniProtKB-KW"/>
</dbReference>
<dbReference type="InterPro" id="IPR043129">
    <property type="entry name" value="ATPase_NBD"/>
</dbReference>
<dbReference type="EC" id="2.7.1.17" evidence="4"/>
<comment type="caution">
    <text evidence="7">The sequence shown here is derived from an EMBL/GenBank/DDBJ whole genome shotgun (WGS) entry which is preliminary data.</text>
</comment>
<dbReference type="Pfam" id="PF00370">
    <property type="entry name" value="FGGY_N"/>
    <property type="match status" value="1"/>
</dbReference>
<evidence type="ECO:0000256" key="3">
    <source>
        <dbReference type="ARBA" id="ARBA00022777"/>
    </source>
</evidence>
<feature type="domain" description="Carbohydrate kinase FGGY N-terminal" evidence="5">
    <location>
        <begin position="67"/>
        <end position="221"/>
    </location>
</feature>
<dbReference type="Gene3D" id="3.30.420.40">
    <property type="match status" value="2"/>
</dbReference>
<dbReference type="PANTHER" id="PTHR10196:SF57">
    <property type="entry name" value="XYLULOSE KINASE"/>
    <property type="match status" value="1"/>
</dbReference>
<dbReference type="GO" id="GO:0004856">
    <property type="term" value="F:D-xylulokinase activity"/>
    <property type="evidence" value="ECO:0007669"/>
    <property type="project" value="UniProtKB-UniRule"/>
</dbReference>
<keyword evidence="2 4" id="KW-0808">Transferase</keyword>
<evidence type="ECO:0000259" key="5">
    <source>
        <dbReference type="Pfam" id="PF00370"/>
    </source>
</evidence>
<comment type="similarity">
    <text evidence="1 4">Belongs to the FGGY kinase family.</text>
</comment>
<dbReference type="GO" id="GO:0042732">
    <property type="term" value="P:D-xylose metabolic process"/>
    <property type="evidence" value="ECO:0007669"/>
    <property type="project" value="UniProtKB-UniRule"/>
</dbReference>
<dbReference type="EMBL" id="JBFDAA010000005">
    <property type="protein sequence ID" value="KAL1132446.1"/>
    <property type="molecule type" value="Genomic_DNA"/>
</dbReference>
<evidence type="ECO:0000313" key="8">
    <source>
        <dbReference type="Proteomes" id="UP001558652"/>
    </source>
</evidence>
<dbReference type="FunFam" id="3.30.420.40:FF:000118">
    <property type="entry name" value="Xylulose kinase 2"/>
    <property type="match status" value="1"/>
</dbReference>
<dbReference type="CDD" id="cd07776">
    <property type="entry name" value="ASKHA_NBD_FGGY_SpXK-like"/>
    <property type="match status" value="1"/>
</dbReference>
<keyword evidence="4" id="KW-0859">Xylose metabolism</keyword>